<dbReference type="EMBL" id="MNQU01000333">
    <property type="protein sequence ID" value="OKZ28763.1"/>
    <property type="molecule type" value="Genomic_DNA"/>
</dbReference>
<evidence type="ECO:0000256" key="2">
    <source>
        <dbReference type="ARBA" id="ARBA00022618"/>
    </source>
</evidence>
<feature type="region of interest" description="Disordered" evidence="6">
    <location>
        <begin position="377"/>
        <end position="458"/>
    </location>
</feature>
<keyword evidence="3 5" id="KW-0472">Membrane</keyword>
<keyword evidence="1 5" id="KW-1003">Cell membrane</keyword>
<evidence type="ECO:0000256" key="3">
    <source>
        <dbReference type="ARBA" id="ARBA00023136"/>
    </source>
</evidence>
<evidence type="ECO:0000313" key="9">
    <source>
        <dbReference type="Proteomes" id="UP000186549"/>
    </source>
</evidence>
<dbReference type="SMART" id="SM00842">
    <property type="entry name" value="FtsA"/>
    <property type="match status" value="1"/>
</dbReference>
<dbReference type="GO" id="GO:0009898">
    <property type="term" value="C:cytoplasmic side of plasma membrane"/>
    <property type="evidence" value="ECO:0007669"/>
    <property type="project" value="UniProtKB-UniRule"/>
</dbReference>
<evidence type="ECO:0000259" key="7">
    <source>
        <dbReference type="SMART" id="SM00842"/>
    </source>
</evidence>
<dbReference type="GO" id="GO:0043093">
    <property type="term" value="P:FtsZ-dependent cytokinesis"/>
    <property type="evidence" value="ECO:0007669"/>
    <property type="project" value="UniProtKB-UniRule"/>
</dbReference>
<dbReference type="Pfam" id="PF14450">
    <property type="entry name" value="FtsA"/>
    <property type="match status" value="1"/>
</dbReference>
<keyword evidence="2 5" id="KW-0132">Cell division</keyword>
<dbReference type="HAMAP" id="MF_02033">
    <property type="entry name" value="FtsA"/>
    <property type="match status" value="1"/>
</dbReference>
<dbReference type="GO" id="GO:0032153">
    <property type="term" value="C:cell division site"/>
    <property type="evidence" value="ECO:0007669"/>
    <property type="project" value="UniProtKB-UniRule"/>
</dbReference>
<sequence>MDDKYIVAIEIGSSKIRGALASIDPTGALNILAVQDEHVSDSVRYGHVKNVEDVSTKVDSICRKLENARAIQPRKIAGVYVGLSGCTIGASLATETSRFEVDTEIDSSSVERLKGLITTVGHGDKEIYELLPYEFLVDNESTLNPVGRIGRSIKGTFSLIEGVPAIKNNLNRVFERLSLQVNGYIVSALAQANMVLTPDEKQLGCMFVDFGCETTTIIIYKKGVLRYMATLPMGSRNITRDLVSLNHLEQHAESIKRSIGIVPAGDGTRHAGQHSIEQPELNSYISARAGEIVANVIANIEYAGLTPADLPSGIVTVGGGARLKGLGDMIASQSNMKVRTGNTPRNIRISDTSISADDITDVVALLIAAAERNPMDCLSPVVRPDEQAYPGKSSPQHTGGYAPDDYDDGDITVGKEDDEGLDPDDFIDPPKGWLKGNGKSKTSHKNTQRDNESHPNPIITRIKEKFTKLFSDDESDRYVDEDEE</sequence>
<dbReference type="NCBIfam" id="TIGR01174">
    <property type="entry name" value="ftsA"/>
    <property type="match status" value="1"/>
</dbReference>
<dbReference type="InterPro" id="IPR043129">
    <property type="entry name" value="ATPase_NBD"/>
</dbReference>
<proteinExistence type="inferred from homology"/>
<dbReference type="PANTHER" id="PTHR32432:SF4">
    <property type="entry name" value="CELL DIVISION PROTEIN FTSA"/>
    <property type="match status" value="1"/>
</dbReference>
<comment type="subcellular location">
    <subcellularLocation>
        <location evidence="5">Cell membrane</location>
        <topology evidence="5">Peripheral membrane protein</topology>
        <orientation evidence="5">Cytoplasmic side</orientation>
    </subcellularLocation>
    <text evidence="5">Localizes to the Z ring in an FtsZ-dependent manner. Targeted to the membrane through a conserved C-terminal amphipathic helix.</text>
</comment>
<dbReference type="Gene3D" id="3.30.420.40">
    <property type="match status" value="1"/>
</dbReference>
<gene>
    <name evidence="5" type="primary">ftsA</name>
    <name evidence="8" type="ORF">BHV79_17980</name>
</gene>
<evidence type="ECO:0000256" key="5">
    <source>
        <dbReference type="HAMAP-Rule" id="MF_02033"/>
    </source>
</evidence>
<dbReference type="PIRSF" id="PIRSF003101">
    <property type="entry name" value="FtsA"/>
    <property type="match status" value="1"/>
</dbReference>
<reference evidence="8 9" key="1">
    <citation type="journal article" date="2016" name="Nat. Biotechnol.">
        <title>Measurement of bacterial replication rates in microbial communities.</title>
        <authorList>
            <person name="Brown C.T."/>
            <person name="Olm M.R."/>
            <person name="Thomas B.C."/>
            <person name="Banfield J.F."/>
        </authorList>
    </citation>
    <scope>NUCLEOTIDE SEQUENCE [LARGE SCALE GENOMIC DNA]</scope>
    <source>
        <strain evidence="8">45_41</strain>
    </source>
</reference>
<evidence type="ECO:0000313" key="8">
    <source>
        <dbReference type="EMBL" id="OKZ28763.1"/>
    </source>
</evidence>
<dbReference type="PANTHER" id="PTHR32432">
    <property type="entry name" value="CELL DIVISION PROTEIN FTSA-RELATED"/>
    <property type="match status" value="1"/>
</dbReference>
<dbReference type="InterPro" id="IPR003494">
    <property type="entry name" value="SHS2_FtsA"/>
</dbReference>
<comment type="similarity">
    <text evidence="5">Belongs to the FtsA/MreB family.</text>
</comment>
<organism evidence="8 9">
    <name type="scientific">Bacteroides uniformis</name>
    <dbReference type="NCBI Taxonomy" id="820"/>
    <lineage>
        <taxon>Bacteria</taxon>
        <taxon>Pseudomonadati</taxon>
        <taxon>Bacteroidota</taxon>
        <taxon>Bacteroidia</taxon>
        <taxon>Bacteroidales</taxon>
        <taxon>Bacteroidaceae</taxon>
        <taxon>Bacteroides</taxon>
    </lineage>
</organism>
<keyword evidence="4 5" id="KW-0131">Cell cycle</keyword>
<dbReference type="AlphaFoldDB" id="A0A1Q6HQH9"/>
<accession>A0A1Q6HQH9</accession>
<comment type="function">
    <text evidence="5">Cell division protein that is involved in the assembly of the Z ring. May serve as a membrane anchor for the Z ring.</text>
</comment>
<dbReference type="Proteomes" id="UP000186549">
    <property type="component" value="Unassembled WGS sequence"/>
</dbReference>
<feature type="domain" description="SHS2" evidence="7">
    <location>
        <begin position="6"/>
        <end position="195"/>
    </location>
</feature>
<comment type="subunit">
    <text evidence="5">Self-interacts. Interacts with FtsZ.</text>
</comment>
<dbReference type="InterPro" id="IPR020823">
    <property type="entry name" value="Cell_div_FtsA"/>
</dbReference>
<comment type="caution">
    <text evidence="8">The sequence shown here is derived from an EMBL/GenBank/DDBJ whole genome shotgun (WGS) entry which is preliminary data.</text>
</comment>
<evidence type="ECO:0000256" key="6">
    <source>
        <dbReference type="SAM" id="MobiDB-lite"/>
    </source>
</evidence>
<protein>
    <recommendedName>
        <fullName evidence="5">Cell division protein FtsA</fullName>
    </recommendedName>
</protein>
<evidence type="ECO:0000256" key="4">
    <source>
        <dbReference type="ARBA" id="ARBA00023306"/>
    </source>
</evidence>
<name>A0A1Q6HQH9_BACUN</name>
<evidence type="ECO:0000256" key="1">
    <source>
        <dbReference type="ARBA" id="ARBA00022475"/>
    </source>
</evidence>
<dbReference type="InterPro" id="IPR050696">
    <property type="entry name" value="FtsA/MreB"/>
</dbReference>
<feature type="compositionally biased region" description="Acidic residues" evidence="6">
    <location>
        <begin position="404"/>
        <end position="427"/>
    </location>
</feature>
<dbReference type="SUPFAM" id="SSF53067">
    <property type="entry name" value="Actin-like ATPase domain"/>
    <property type="match status" value="2"/>
</dbReference>